<feature type="transmembrane region" description="Helical" evidence="1">
    <location>
        <begin position="31"/>
        <end position="49"/>
    </location>
</feature>
<sequence>MRYSKVCEITKIMFVFFQRNVLNVGLLNKKIFRLFIIGVVVLLTAFLSFELYNFFESTNSSQRQIDVILDSYSCSVFIWTFVAFIFVKILFMKKGSFLEFTDQMPVTKQEKNISILIFEICTALSVVIIFSLALIITLITRDGSAFITRIICNIFFNCVTIYFVFELLYSIFGIFCNYMGLEKVKNIIVICILSLLLVGFYLVIIPDVFLSILYTYKDNTGTASILFYMVVTEKYGILASTVLFVVINSILGFLIVHIPNNDANCTNKYARTCRFIMKKSRILSAYVVSFLRKVDTINYYFIAVFSYVITIVMKIDKGYYVILILSLNSLYAYVQTESLRNIIIQKKYSVVKDYCRIIMSQIIYISVLAIPVCIVDIFLNKEILFIVDLFVAIIFSVVFFTMAGILFPAKNENPFSAMVGIMFIIMIGLIAVSVCFFLKLNEKSIIVFMVLLSVASVSISIFGMNKLYGKLIHS</sequence>
<feature type="transmembrane region" description="Helical" evidence="1">
    <location>
        <begin position="297"/>
        <end position="313"/>
    </location>
</feature>
<gene>
    <name evidence="2" type="ORF">SAMN02910414_01243</name>
</gene>
<feature type="transmembrane region" description="Helical" evidence="1">
    <location>
        <begin position="112"/>
        <end position="140"/>
    </location>
</feature>
<feature type="transmembrane region" description="Helical" evidence="1">
    <location>
        <begin position="69"/>
        <end position="91"/>
    </location>
</feature>
<feature type="transmembrane region" description="Helical" evidence="1">
    <location>
        <begin position="235"/>
        <end position="258"/>
    </location>
</feature>
<accession>A0A1H3IUH5</accession>
<dbReference type="eggNOG" id="ENOG5032HK7">
    <property type="taxonomic scope" value="Bacteria"/>
</dbReference>
<keyword evidence="3" id="KW-1185">Reference proteome</keyword>
<evidence type="ECO:0000313" key="2">
    <source>
        <dbReference type="EMBL" id="SDY30975.1"/>
    </source>
</evidence>
<keyword evidence="1" id="KW-0812">Transmembrane</keyword>
<feature type="transmembrane region" description="Helical" evidence="1">
    <location>
        <begin position="445"/>
        <end position="464"/>
    </location>
</feature>
<proteinExistence type="predicted"/>
<name>A0A1H3IUH5_9FIRM</name>
<keyword evidence="1" id="KW-1133">Transmembrane helix</keyword>
<feature type="transmembrane region" description="Helical" evidence="1">
    <location>
        <begin position="187"/>
        <end position="215"/>
    </location>
</feature>
<dbReference type="RefSeq" id="WP_074717139.1">
    <property type="nucleotide sequence ID" value="NZ_FNPG01000013.1"/>
</dbReference>
<protein>
    <submittedName>
        <fullName evidence="2">Uncharacterized protein</fullName>
    </submittedName>
</protein>
<dbReference type="OrthoDB" id="4017294at2"/>
<organism evidence="2 3">
    <name type="scientific">Lachnobacterium bovis DSM 14045</name>
    <dbReference type="NCBI Taxonomy" id="1122142"/>
    <lineage>
        <taxon>Bacteria</taxon>
        <taxon>Bacillati</taxon>
        <taxon>Bacillota</taxon>
        <taxon>Clostridia</taxon>
        <taxon>Lachnospirales</taxon>
        <taxon>Lachnospiraceae</taxon>
        <taxon>Lachnobacterium</taxon>
    </lineage>
</organism>
<feature type="transmembrane region" description="Helical" evidence="1">
    <location>
        <begin position="419"/>
        <end position="439"/>
    </location>
</feature>
<dbReference type="Proteomes" id="UP000183918">
    <property type="component" value="Unassembled WGS sequence"/>
</dbReference>
<keyword evidence="1" id="KW-0472">Membrane</keyword>
<evidence type="ECO:0000313" key="3">
    <source>
        <dbReference type="Proteomes" id="UP000183918"/>
    </source>
</evidence>
<feature type="transmembrane region" description="Helical" evidence="1">
    <location>
        <begin position="357"/>
        <end position="379"/>
    </location>
</feature>
<dbReference type="STRING" id="1122142.SAMN02910414_01243"/>
<dbReference type="EMBL" id="FNPG01000013">
    <property type="protein sequence ID" value="SDY30975.1"/>
    <property type="molecule type" value="Genomic_DNA"/>
</dbReference>
<evidence type="ECO:0000256" key="1">
    <source>
        <dbReference type="SAM" id="Phobius"/>
    </source>
</evidence>
<feature type="transmembrane region" description="Helical" evidence="1">
    <location>
        <begin position="385"/>
        <end position="407"/>
    </location>
</feature>
<dbReference type="AlphaFoldDB" id="A0A1H3IUH5"/>
<feature type="transmembrane region" description="Helical" evidence="1">
    <location>
        <begin position="146"/>
        <end position="175"/>
    </location>
</feature>
<reference evidence="2 3" key="1">
    <citation type="submission" date="2016-10" db="EMBL/GenBank/DDBJ databases">
        <authorList>
            <person name="de Groot N.N."/>
        </authorList>
    </citation>
    <scope>NUCLEOTIDE SEQUENCE [LARGE SCALE GENOMIC DNA]</scope>
    <source>
        <strain evidence="2 3">DSM 14045</strain>
    </source>
</reference>